<dbReference type="SUPFAM" id="SSF53092">
    <property type="entry name" value="Creatinase/prolidase N-terminal domain"/>
    <property type="match status" value="1"/>
</dbReference>
<evidence type="ECO:0000313" key="2">
    <source>
        <dbReference type="EMBL" id="QDU82003.1"/>
    </source>
</evidence>
<dbReference type="InterPro" id="IPR029149">
    <property type="entry name" value="Creatin/AminoP/Spt16_N"/>
</dbReference>
<dbReference type="InterPro" id="IPR036005">
    <property type="entry name" value="Creatinase/aminopeptidase-like"/>
</dbReference>
<dbReference type="PANTHER" id="PTHR46112:SF2">
    <property type="entry name" value="XAA-PRO AMINOPEPTIDASE P-RELATED"/>
    <property type="match status" value="1"/>
</dbReference>
<evidence type="ECO:0000259" key="1">
    <source>
        <dbReference type="Pfam" id="PF00557"/>
    </source>
</evidence>
<dbReference type="EMBL" id="CP036281">
    <property type="protein sequence ID" value="QDU82003.1"/>
    <property type="molecule type" value="Genomic_DNA"/>
</dbReference>
<dbReference type="Gene3D" id="3.40.350.10">
    <property type="entry name" value="Creatinase/prolidase N-terminal domain"/>
    <property type="match status" value="1"/>
</dbReference>
<organism evidence="2 3">
    <name type="scientific">Polystyrenella longa</name>
    <dbReference type="NCBI Taxonomy" id="2528007"/>
    <lineage>
        <taxon>Bacteria</taxon>
        <taxon>Pseudomonadati</taxon>
        <taxon>Planctomycetota</taxon>
        <taxon>Planctomycetia</taxon>
        <taxon>Planctomycetales</taxon>
        <taxon>Planctomycetaceae</taxon>
        <taxon>Polystyrenella</taxon>
    </lineage>
</organism>
<dbReference type="AlphaFoldDB" id="A0A518CS13"/>
<dbReference type="SUPFAM" id="SSF55920">
    <property type="entry name" value="Creatinase/aminopeptidase"/>
    <property type="match status" value="1"/>
</dbReference>
<dbReference type="Gene3D" id="3.90.230.10">
    <property type="entry name" value="Creatinase/methionine aminopeptidase superfamily"/>
    <property type="match status" value="1"/>
</dbReference>
<dbReference type="InterPro" id="IPR000994">
    <property type="entry name" value="Pept_M24"/>
</dbReference>
<dbReference type="PANTHER" id="PTHR46112">
    <property type="entry name" value="AMINOPEPTIDASE"/>
    <property type="match status" value="1"/>
</dbReference>
<name>A0A518CS13_9PLAN</name>
<dbReference type="Pfam" id="PF00557">
    <property type="entry name" value="Peptidase_M24"/>
    <property type="match status" value="1"/>
</dbReference>
<feature type="domain" description="Peptidase M24" evidence="1">
    <location>
        <begin position="160"/>
        <end position="341"/>
    </location>
</feature>
<proteinExistence type="predicted"/>
<dbReference type="InterPro" id="IPR050659">
    <property type="entry name" value="Peptidase_M24B"/>
</dbReference>
<evidence type="ECO:0000313" key="3">
    <source>
        <dbReference type="Proteomes" id="UP000317178"/>
    </source>
</evidence>
<dbReference type="OrthoDB" id="4850044at2"/>
<protein>
    <submittedName>
        <fullName evidence="2">Metallopeptidase family M24</fullName>
    </submittedName>
</protein>
<gene>
    <name evidence="2" type="ORF">Pla110_37550</name>
</gene>
<dbReference type="Proteomes" id="UP000317178">
    <property type="component" value="Chromosome"/>
</dbReference>
<sequence>MSFVTHRYSLPVSSAEISTIDPQRLLEVDEKHKKLIEFLESHQLDALLLQKPENLSWFTAGGDFARMGSSETAGSIFVTPAARLLATNSIDAARIFDREIPGFGFQVKERPWHESPETLIEDLCRSRRVASDTGQHSTKDVSLHLKNLRVSLTERDCGLLRELGRDISHAVEATARNLQRGQTEAEIAAQLAHRLIKRNIVPDRIQVLADGQSQRYPSWSYGDDRVERYCIISAVGRRNGLHVGASRTVSFGALPRTVRDAHFRVMLVQATGMHFSQPDWEMFEIWNRIQRIYEKFGHPLEWRRAEQASVMGYKASEVPLVPNSQFRLEENMVLHWHPSIGAAMVGDSILVAEGGFELLTPLDEWPKIKIEVKGLPIYRPDILQRPE</sequence>
<dbReference type="KEGG" id="plon:Pla110_37550"/>
<keyword evidence="3" id="KW-1185">Reference proteome</keyword>
<dbReference type="RefSeq" id="WP_144997822.1">
    <property type="nucleotide sequence ID" value="NZ_CP036281.1"/>
</dbReference>
<reference evidence="2 3" key="1">
    <citation type="submission" date="2019-02" db="EMBL/GenBank/DDBJ databases">
        <title>Deep-cultivation of Planctomycetes and their phenomic and genomic characterization uncovers novel biology.</title>
        <authorList>
            <person name="Wiegand S."/>
            <person name="Jogler M."/>
            <person name="Boedeker C."/>
            <person name="Pinto D."/>
            <person name="Vollmers J."/>
            <person name="Rivas-Marin E."/>
            <person name="Kohn T."/>
            <person name="Peeters S.H."/>
            <person name="Heuer A."/>
            <person name="Rast P."/>
            <person name="Oberbeckmann S."/>
            <person name="Bunk B."/>
            <person name="Jeske O."/>
            <person name="Meyerdierks A."/>
            <person name="Storesund J.E."/>
            <person name="Kallscheuer N."/>
            <person name="Luecker S."/>
            <person name="Lage O.M."/>
            <person name="Pohl T."/>
            <person name="Merkel B.J."/>
            <person name="Hornburger P."/>
            <person name="Mueller R.-W."/>
            <person name="Bruemmer F."/>
            <person name="Labrenz M."/>
            <person name="Spormann A.M."/>
            <person name="Op den Camp H."/>
            <person name="Overmann J."/>
            <person name="Amann R."/>
            <person name="Jetten M.S.M."/>
            <person name="Mascher T."/>
            <person name="Medema M.H."/>
            <person name="Devos D.P."/>
            <person name="Kaster A.-K."/>
            <person name="Ovreas L."/>
            <person name="Rohde M."/>
            <person name="Galperin M.Y."/>
            <person name="Jogler C."/>
        </authorList>
    </citation>
    <scope>NUCLEOTIDE SEQUENCE [LARGE SCALE GENOMIC DNA]</scope>
    <source>
        <strain evidence="2 3">Pla110</strain>
    </source>
</reference>
<accession>A0A518CS13</accession>
<dbReference type="CDD" id="cd01066">
    <property type="entry name" value="APP_MetAP"/>
    <property type="match status" value="1"/>
</dbReference>